<dbReference type="Pfam" id="PF06013">
    <property type="entry name" value="WXG100"/>
    <property type="match status" value="1"/>
</dbReference>
<reference evidence="2 3" key="1">
    <citation type="submission" date="2013-07" db="EMBL/GenBank/DDBJ databases">
        <authorList>
            <consortium name="DOE Joint Genome Institute"/>
            <person name="Reeve W."/>
            <person name="Huntemann M."/>
            <person name="Han J."/>
            <person name="Chen A."/>
            <person name="Kyrpides N."/>
            <person name="Mavromatis K."/>
            <person name="Markowitz V."/>
            <person name="Palaniappan K."/>
            <person name="Ivanova N."/>
            <person name="Schaumberg A."/>
            <person name="Pati A."/>
            <person name="Liolios K."/>
            <person name="Nordberg H.P."/>
            <person name="Cantor M.N."/>
            <person name="Hua S.X."/>
            <person name="Woyke T."/>
        </authorList>
    </citation>
    <scope>NUCLEOTIDE SEQUENCE [LARGE SCALE GENOMIC DNA]</scope>
    <source>
        <strain evidence="2 3">DSM 43889</strain>
    </source>
</reference>
<dbReference type="NCBIfam" id="TIGR03930">
    <property type="entry name" value="WXG100_ESAT6"/>
    <property type="match status" value="1"/>
</dbReference>
<organism evidence="2 3">
    <name type="scientific">Actinoalloteichus caeruleus DSM 43889</name>
    <dbReference type="NCBI Taxonomy" id="1120930"/>
    <lineage>
        <taxon>Bacteria</taxon>
        <taxon>Bacillati</taxon>
        <taxon>Actinomycetota</taxon>
        <taxon>Actinomycetes</taxon>
        <taxon>Pseudonocardiales</taxon>
        <taxon>Pseudonocardiaceae</taxon>
        <taxon>Actinoalloteichus</taxon>
        <taxon>Actinoalloteichus cyanogriseus</taxon>
    </lineage>
</organism>
<dbReference type="Proteomes" id="UP000791080">
    <property type="component" value="Unassembled WGS sequence"/>
</dbReference>
<evidence type="ECO:0000256" key="1">
    <source>
        <dbReference type="RuleBase" id="RU362001"/>
    </source>
</evidence>
<sequence length="95" mass="10042">MSGIKVTFAEIQNASAEVTSAGNQLEETQNALKSRLAPIESSWSGEAMDAWHASQAKWDQGAEEIRTTIAAIGTALSQAADNYQAGEKANAARFA</sequence>
<reference evidence="2 3" key="2">
    <citation type="submission" date="2022-06" db="EMBL/GenBank/DDBJ databases">
        <title>Genomic Encyclopedia of Type Strains, Phase I: the one thousand microbial genomes (KMG-I) project.</title>
        <authorList>
            <person name="Kyrpides N."/>
        </authorList>
    </citation>
    <scope>NUCLEOTIDE SEQUENCE [LARGE SCALE GENOMIC DNA]</scope>
    <source>
        <strain evidence="2 3">DSM 43889</strain>
    </source>
</reference>
<name>A0ABT1JM95_ACTCY</name>
<dbReference type="RefSeq" id="WP_026419491.1">
    <property type="nucleotide sequence ID" value="NZ_AUBJ02000001.1"/>
</dbReference>
<comment type="caution">
    <text evidence="2">The sequence shown here is derived from an EMBL/GenBank/DDBJ whole genome shotgun (WGS) entry which is preliminary data.</text>
</comment>
<accession>A0ABT1JM95</accession>
<dbReference type="InterPro" id="IPR036689">
    <property type="entry name" value="ESAT-6-like_sf"/>
</dbReference>
<evidence type="ECO:0000313" key="2">
    <source>
        <dbReference type="EMBL" id="MCP2333467.1"/>
    </source>
</evidence>
<dbReference type="InterPro" id="IPR010310">
    <property type="entry name" value="T7SS_ESAT-6-like"/>
</dbReference>
<dbReference type="SUPFAM" id="SSF140453">
    <property type="entry name" value="EsxAB dimer-like"/>
    <property type="match status" value="1"/>
</dbReference>
<keyword evidence="3" id="KW-1185">Reference proteome</keyword>
<dbReference type="Gene3D" id="1.10.287.1060">
    <property type="entry name" value="ESAT-6-like"/>
    <property type="match status" value="1"/>
</dbReference>
<proteinExistence type="inferred from homology"/>
<dbReference type="EMBL" id="AUBJ02000001">
    <property type="protein sequence ID" value="MCP2333467.1"/>
    <property type="molecule type" value="Genomic_DNA"/>
</dbReference>
<evidence type="ECO:0000313" key="3">
    <source>
        <dbReference type="Proteomes" id="UP000791080"/>
    </source>
</evidence>
<gene>
    <name evidence="2" type="ORF">G443_003737</name>
</gene>
<comment type="similarity">
    <text evidence="1">Belongs to the WXG100 family.</text>
</comment>
<protein>
    <recommendedName>
        <fullName evidence="1">ESAT-6-like protein</fullName>
    </recommendedName>
</protein>